<evidence type="ECO:0000313" key="2">
    <source>
        <dbReference type="EMBL" id="RRT62198.1"/>
    </source>
</evidence>
<dbReference type="AlphaFoldDB" id="A0A426ZDW5"/>
<feature type="compositionally biased region" description="Basic and acidic residues" evidence="1">
    <location>
        <begin position="14"/>
        <end position="25"/>
    </location>
</feature>
<dbReference type="Proteomes" id="UP000287651">
    <property type="component" value="Unassembled WGS sequence"/>
</dbReference>
<proteinExistence type="predicted"/>
<organism evidence="2 3">
    <name type="scientific">Ensete ventricosum</name>
    <name type="common">Abyssinian banana</name>
    <name type="synonym">Musa ensete</name>
    <dbReference type="NCBI Taxonomy" id="4639"/>
    <lineage>
        <taxon>Eukaryota</taxon>
        <taxon>Viridiplantae</taxon>
        <taxon>Streptophyta</taxon>
        <taxon>Embryophyta</taxon>
        <taxon>Tracheophyta</taxon>
        <taxon>Spermatophyta</taxon>
        <taxon>Magnoliopsida</taxon>
        <taxon>Liliopsida</taxon>
        <taxon>Zingiberales</taxon>
        <taxon>Musaceae</taxon>
        <taxon>Ensete</taxon>
    </lineage>
</organism>
<dbReference type="EMBL" id="AMZH03007084">
    <property type="protein sequence ID" value="RRT62198.1"/>
    <property type="molecule type" value="Genomic_DNA"/>
</dbReference>
<name>A0A426ZDW5_ENSVE</name>
<protein>
    <submittedName>
        <fullName evidence="2">Uncharacterized protein</fullName>
    </submittedName>
</protein>
<accession>A0A426ZDW5</accession>
<evidence type="ECO:0000313" key="3">
    <source>
        <dbReference type="Proteomes" id="UP000287651"/>
    </source>
</evidence>
<reference evidence="2 3" key="1">
    <citation type="journal article" date="2014" name="Agronomy (Basel)">
        <title>A Draft Genome Sequence for Ensete ventricosum, the Drought-Tolerant Tree Against Hunger.</title>
        <authorList>
            <person name="Harrison J."/>
            <person name="Moore K.A."/>
            <person name="Paszkiewicz K."/>
            <person name="Jones T."/>
            <person name="Grant M."/>
            <person name="Ambacheew D."/>
            <person name="Muzemil S."/>
            <person name="Studholme D.J."/>
        </authorList>
    </citation>
    <scope>NUCLEOTIDE SEQUENCE [LARGE SCALE GENOMIC DNA]</scope>
</reference>
<gene>
    <name evidence="2" type="ORF">B296_00033606</name>
</gene>
<comment type="caution">
    <text evidence="2">The sequence shown here is derived from an EMBL/GenBank/DDBJ whole genome shotgun (WGS) entry which is preliminary data.</text>
</comment>
<sequence>MKASPGWKLSTTDGHTREPRGHQEGAELPWGSDLVRVERTRWGCSCEARSRRASKQSSCLRDPADVNKGAAAAHYINADPPEPVSDGSREQHQLSSSRSSCGWRVGRRPARWEWHRIRKATPTDHDRLATSCGQPVRRSGPNPLPNFLCRIIRSLKLLIGGRDHGGVCRSSFGDGPQTATTLVDAHTKPATLKRPTNGNLLHSPSVFSCRESSFS</sequence>
<feature type="region of interest" description="Disordered" evidence="1">
    <location>
        <begin position="1"/>
        <end position="31"/>
    </location>
</feature>
<evidence type="ECO:0000256" key="1">
    <source>
        <dbReference type="SAM" id="MobiDB-lite"/>
    </source>
</evidence>
<feature type="region of interest" description="Disordered" evidence="1">
    <location>
        <begin position="76"/>
        <end position="102"/>
    </location>
</feature>